<evidence type="ECO:0000256" key="2">
    <source>
        <dbReference type="ARBA" id="ARBA00022614"/>
    </source>
</evidence>
<comment type="similarity">
    <text evidence="1">Belongs to the disease resistance NB-LRR family.</text>
</comment>
<dbReference type="PANTHER" id="PTHR33463:SF172">
    <property type="entry name" value="DOMAIN-CONTAINING DISEASE RESISTANCE PROTEIN, PUTATIVE-RELATED"/>
    <property type="match status" value="1"/>
</dbReference>
<dbReference type="SUPFAM" id="SSF52540">
    <property type="entry name" value="P-loop containing nucleoside triphosphate hydrolases"/>
    <property type="match status" value="1"/>
</dbReference>
<reference evidence="9 10" key="1">
    <citation type="journal article" date="2013" name="Genome Biol.">
        <title>The genome sequence of the most widely cultivated cacao type and its use to identify candidate genes regulating pod color.</title>
        <authorList>
            <person name="Motamayor J.C."/>
            <person name="Mockaitis K."/>
            <person name="Schmutz J."/>
            <person name="Haiminen N."/>
            <person name="Iii D.L."/>
            <person name="Cornejo O."/>
            <person name="Findley S.D."/>
            <person name="Zheng P."/>
            <person name="Utro F."/>
            <person name="Royaert S."/>
            <person name="Saski C."/>
            <person name="Jenkins J."/>
            <person name="Podicheti R."/>
            <person name="Zhao M."/>
            <person name="Scheffler B.E."/>
            <person name="Stack J.C."/>
            <person name="Feltus F.A."/>
            <person name="Mustiga G.M."/>
            <person name="Amores F."/>
            <person name="Phillips W."/>
            <person name="Marelli J.P."/>
            <person name="May G.D."/>
            <person name="Shapiro H."/>
            <person name="Ma J."/>
            <person name="Bustamante C.D."/>
            <person name="Schnell R.J."/>
            <person name="Main D."/>
            <person name="Gilbert D."/>
            <person name="Parida L."/>
            <person name="Kuhn D.N."/>
        </authorList>
    </citation>
    <scope>NUCLEOTIDE SEQUENCE [LARGE SCALE GENOMIC DNA]</scope>
    <source>
        <strain evidence="10">cv. Matina 1-6</strain>
    </source>
</reference>
<dbReference type="InterPro" id="IPR002182">
    <property type="entry name" value="NB-ARC"/>
</dbReference>
<dbReference type="InterPro" id="IPR042197">
    <property type="entry name" value="Apaf_helical"/>
</dbReference>
<keyword evidence="3" id="KW-0677">Repeat</keyword>
<dbReference type="InParanoid" id="A0A061F2I6"/>
<keyword evidence="10" id="KW-1185">Reference proteome</keyword>
<evidence type="ECO:0000256" key="1">
    <source>
        <dbReference type="ARBA" id="ARBA00008894"/>
    </source>
</evidence>
<dbReference type="InterPro" id="IPR036388">
    <property type="entry name" value="WH-like_DNA-bd_sf"/>
</dbReference>
<dbReference type="Gene3D" id="3.80.10.10">
    <property type="entry name" value="Ribonuclease Inhibitor"/>
    <property type="match status" value="1"/>
</dbReference>
<dbReference type="GO" id="GO:0043531">
    <property type="term" value="F:ADP binding"/>
    <property type="evidence" value="ECO:0007669"/>
    <property type="project" value="InterPro"/>
</dbReference>
<evidence type="ECO:0000256" key="6">
    <source>
        <dbReference type="ARBA" id="ARBA00022840"/>
    </source>
</evidence>
<dbReference type="Gene3D" id="1.10.8.430">
    <property type="entry name" value="Helical domain of apoptotic protease-activating factors"/>
    <property type="match status" value="1"/>
</dbReference>
<keyword evidence="4" id="KW-0547">Nucleotide-binding</keyword>
<keyword evidence="6" id="KW-0067">ATP-binding</keyword>
<dbReference type="eggNOG" id="KOG4658">
    <property type="taxonomic scope" value="Eukaryota"/>
</dbReference>
<dbReference type="HOGENOM" id="CLU_000427_3_1_1"/>
<protein>
    <submittedName>
        <fullName evidence="9">NB-ARC domain-containing disease resistance protein, putative</fullName>
    </submittedName>
</protein>
<organism evidence="9 10">
    <name type="scientific">Theobroma cacao</name>
    <name type="common">Cacao</name>
    <name type="synonym">Cocoa</name>
    <dbReference type="NCBI Taxonomy" id="3641"/>
    <lineage>
        <taxon>Eukaryota</taxon>
        <taxon>Viridiplantae</taxon>
        <taxon>Streptophyta</taxon>
        <taxon>Embryophyta</taxon>
        <taxon>Tracheophyta</taxon>
        <taxon>Spermatophyta</taxon>
        <taxon>Magnoliopsida</taxon>
        <taxon>eudicotyledons</taxon>
        <taxon>Gunneridae</taxon>
        <taxon>Pentapetalae</taxon>
        <taxon>rosids</taxon>
        <taxon>malvids</taxon>
        <taxon>Malvales</taxon>
        <taxon>Malvaceae</taxon>
        <taxon>Byttnerioideae</taxon>
        <taxon>Theobroma</taxon>
    </lineage>
</organism>
<dbReference type="Gene3D" id="3.40.50.300">
    <property type="entry name" value="P-loop containing nucleotide triphosphate hydrolases"/>
    <property type="match status" value="1"/>
</dbReference>
<evidence type="ECO:0000313" key="9">
    <source>
        <dbReference type="EMBL" id="EOY11251.1"/>
    </source>
</evidence>
<dbReference type="AlphaFoldDB" id="A0A061F2I6"/>
<keyword evidence="2" id="KW-0433">Leucine-rich repeat</keyword>
<dbReference type="Pfam" id="PF00931">
    <property type="entry name" value="NB-ARC"/>
    <property type="match status" value="1"/>
</dbReference>
<dbReference type="EMBL" id="CM001883">
    <property type="protein sequence ID" value="EOY11251.1"/>
    <property type="molecule type" value="Genomic_DNA"/>
</dbReference>
<dbReference type="Gene3D" id="1.10.10.10">
    <property type="entry name" value="Winged helix-like DNA-binding domain superfamily/Winged helix DNA-binding domain"/>
    <property type="match status" value="1"/>
</dbReference>
<dbReference type="InterPro" id="IPR032675">
    <property type="entry name" value="LRR_dom_sf"/>
</dbReference>
<feature type="domain" description="NB-ARC" evidence="7">
    <location>
        <begin position="137"/>
        <end position="225"/>
    </location>
</feature>
<dbReference type="InterPro" id="IPR057135">
    <property type="entry name" value="At4g27190-like_LRR"/>
</dbReference>
<keyword evidence="5" id="KW-0611">Plant defense</keyword>
<proteinExistence type="inferred from homology"/>
<dbReference type="GO" id="GO:0006952">
    <property type="term" value="P:defense response"/>
    <property type="evidence" value="ECO:0007669"/>
    <property type="project" value="UniProtKB-KW"/>
</dbReference>
<evidence type="ECO:0000256" key="4">
    <source>
        <dbReference type="ARBA" id="ARBA00022741"/>
    </source>
</evidence>
<dbReference type="InterPro" id="IPR027417">
    <property type="entry name" value="P-loop_NTPase"/>
</dbReference>
<evidence type="ECO:0000256" key="3">
    <source>
        <dbReference type="ARBA" id="ARBA00022737"/>
    </source>
</evidence>
<dbReference type="InterPro" id="IPR050905">
    <property type="entry name" value="Plant_NBS-LRR"/>
</dbReference>
<dbReference type="Gramene" id="EOY11251">
    <property type="protein sequence ID" value="EOY11251"/>
    <property type="gene ID" value="TCM_026495"/>
</dbReference>
<name>A0A061F2I6_THECC</name>
<feature type="domain" description="Disease resistance protein At4g27190-like leucine-rich repeats" evidence="8">
    <location>
        <begin position="792"/>
        <end position="830"/>
    </location>
</feature>
<evidence type="ECO:0000259" key="8">
    <source>
        <dbReference type="Pfam" id="PF23247"/>
    </source>
</evidence>
<evidence type="ECO:0000313" key="10">
    <source>
        <dbReference type="Proteomes" id="UP000026915"/>
    </source>
</evidence>
<evidence type="ECO:0000259" key="7">
    <source>
        <dbReference type="Pfam" id="PF00931"/>
    </source>
</evidence>
<gene>
    <name evidence="9" type="ORF">TCM_026495</name>
</gene>
<dbReference type="Pfam" id="PF23247">
    <property type="entry name" value="LRR_RPS2"/>
    <property type="match status" value="1"/>
</dbReference>
<dbReference type="PANTHER" id="PTHR33463">
    <property type="entry name" value="NB-ARC DOMAIN-CONTAINING PROTEIN-RELATED"/>
    <property type="match status" value="1"/>
</dbReference>
<evidence type="ECO:0000256" key="5">
    <source>
        <dbReference type="ARBA" id="ARBA00022821"/>
    </source>
</evidence>
<sequence length="851" mass="96725">MLIAKRTSVQQEVDAADRNGEKIKADIQHWSKRVDKVINEEEKKVKDLQDKAKNKCFVGLCPNIKSRYQLSRKAEEGVAAVDDLIQQCQFNGVGYRDVPEAILDASPKDFETFKLREKVFNDIVGAVKDATISIIGVYGLAGRARRLCERLKKEKKILVVLDDIWKRLDLDEVGIPFGNQHKGCKILLTSRDQNVLSSGMDAENTILIGDLDDGEAWDWFRKMAGDSVESVELRSTAIEVANRCARLPLAIATVARALRNKSLFAWKDALRQLQRPSSKNFIGISADIYSAIELSYNHVESEELKQAFLLCSLLRRDTRIDDLLKYAIGLGLINGVNSVEEARNRLLTMMSDLKASCLLLDSNTNDQYFDMHDLVCDVAMSIAFKDNHVFTLNEEDVLKDWLVAETMKKFNMIRLQYPSIGELPDELNCPQLVLFLMFNKDTSLKIPPNFFRKTTDLKVLDFTNMHFSSLPSSIRLLTSLHTLCLDQCELRDITIIGKLKNLEILSLLKSDIRILPKEIGLLVKLKLLDLSHCTKLKIIPPSVLSNLSKLEELYMGGTFIQWQVGGHANQRSNASLAELKTLSCLTTLEVHIPDAEAILGGLLFKDLQKLGRYKIFIGKEWGWLGKYEYSRTLKLKLSTSIDHLDHGLKLLLRKTEALYLDELKGVKIAMQEFKDEESLLHLKNLHIQNSLGMKYIINDNGAVNKNEFFQLRSLTLQIYHSSLAFALKTKVAQPPGLNMSYLFSVKRLIACLQMLFPCLENLLLSSINVERIWHIQLSNTSFHNHENLIVKAFVNLKYLEVYDCNNLKYLFTVSMALDLLQLKEIKVKNCPTMEQIITTEEAEEAAMNSMD</sequence>
<dbReference type="Proteomes" id="UP000026915">
    <property type="component" value="Chromosome 5"/>
</dbReference>
<dbReference type="GO" id="GO:0005524">
    <property type="term" value="F:ATP binding"/>
    <property type="evidence" value="ECO:0007669"/>
    <property type="project" value="UniProtKB-KW"/>
</dbReference>
<dbReference type="OMA" id="CINDECH"/>
<dbReference type="SUPFAM" id="SSF52058">
    <property type="entry name" value="L domain-like"/>
    <property type="match status" value="1"/>
</dbReference>
<accession>A0A061F2I6</accession>